<evidence type="ECO:0000313" key="13">
    <source>
        <dbReference type="Proteomes" id="UP000242877"/>
    </source>
</evidence>
<dbReference type="InterPro" id="IPR021665">
    <property type="entry name" value="Mediator_Med16_N"/>
</dbReference>
<dbReference type="Proteomes" id="UP000242877">
    <property type="component" value="Unassembled WGS sequence"/>
</dbReference>
<evidence type="ECO:0000256" key="1">
    <source>
        <dbReference type="ARBA" id="ARBA00004123"/>
    </source>
</evidence>
<dbReference type="PANTHER" id="PTHR13224">
    <property type="entry name" value="THYROID HORMONE RECEPTOR-ASSOCIATED PROTEIN-RELATED"/>
    <property type="match status" value="1"/>
</dbReference>
<evidence type="ECO:0000256" key="2">
    <source>
        <dbReference type="ARBA" id="ARBA00006543"/>
    </source>
</evidence>
<evidence type="ECO:0000256" key="8">
    <source>
        <dbReference type="ARBA" id="ARBA00032015"/>
    </source>
</evidence>
<sequence>MEEPLNNVNVNVNIDDDLFGDTTGLDLAMDPSAGVSNLLPPTRKGLAEKVDALKLSGCTRRIAWSKQGLLAFISRDGTAVFIHALQCDKKTGQWHLSSEVAMCPMVIRDNHPIVHLEFNDAGINLALLDAGGGTSIYFCRNATMTQWVDAASIPPDQESETAQPVGFAWLATDKVVVGFEKGVRGVVDGQSQNESEKMKGGRWKYSPQKQGPMGIVQARARIDACMCITQLGYIKLFFQQLSGHWDNTSIELVKTMYTDGILTHACIAPAEGNGALIVTHSIRGKVNIYRLHITWSTEAPTQITPPPQFPLLKPNFHITHIKSHHISNIFYPPSPHPHHPTSTDDTTTTTNTSTSTPPPPQQPTSCVAYDLTHLHLLSTLSEGKFANAYLFAVFSAAQHNAGPLGDRKPCVLTRWKLVTETEALHPGFDDVIYREAEAPPQPMMNLRRAEDIYFDAHILDVERDVAGNAITLLFDDGTFKTYDIKSFTPVNEDIDPLEVTSLANAGFYFPVTPEFPPVLHVAYSPSGCVAVGIDAETDVKMVYMMHDALKGLKDGEDGMGEGEVDEEQISRAIAGMALAFARDSGANHSADDLIALTTRLLNPTRRLQLLREVYHALPIFAELHDERHGQILNNQFVPKCLGLQAALGFKSLYQPRELSASIAWLALTLRQITIIFSVVFKWFNYKKDVEFYEEKILIVVEGNVRLMMGMLKYVMNELFSLSDSLLALKGDDQAMIEKGMSQPQSSIE</sequence>
<comment type="similarity">
    <text evidence="2 9">Belongs to the Mediator complex subunit 16 family.</text>
</comment>
<keyword evidence="7 9" id="KW-0539">Nucleus</keyword>
<keyword evidence="13" id="KW-1185">Reference proteome</keyword>
<protein>
    <recommendedName>
        <fullName evidence="3 9">Mediator of RNA polymerase II transcription subunit 16</fullName>
    </recommendedName>
    <alternativeName>
        <fullName evidence="8 9">Mediator complex subunit 16</fullName>
    </alternativeName>
</protein>
<comment type="subcellular location">
    <subcellularLocation>
        <location evidence="1 9">Nucleus</location>
    </subcellularLocation>
</comment>
<evidence type="ECO:0000313" key="12">
    <source>
        <dbReference type="EMBL" id="KZZ88115.1"/>
    </source>
</evidence>
<keyword evidence="4 9" id="KW-0805">Transcription regulation</keyword>
<dbReference type="EMBL" id="AZGZ01000028">
    <property type="protein sequence ID" value="KZZ88115.1"/>
    <property type="molecule type" value="Genomic_DNA"/>
</dbReference>
<dbReference type="InterPro" id="IPR036322">
    <property type="entry name" value="WD40_repeat_dom_sf"/>
</dbReference>
<dbReference type="GO" id="GO:0045893">
    <property type="term" value="P:positive regulation of DNA-templated transcription"/>
    <property type="evidence" value="ECO:0007669"/>
    <property type="project" value="TreeGrafter"/>
</dbReference>
<comment type="subunit">
    <text evidence="9">Component of the Mediator complex.</text>
</comment>
<dbReference type="OrthoDB" id="4139168at2759"/>
<dbReference type="InterPro" id="IPR048338">
    <property type="entry name" value="Mediator_Med16"/>
</dbReference>
<evidence type="ECO:0000256" key="4">
    <source>
        <dbReference type="ARBA" id="ARBA00023015"/>
    </source>
</evidence>
<keyword evidence="6 9" id="KW-0804">Transcription</keyword>
<evidence type="ECO:0000256" key="5">
    <source>
        <dbReference type="ARBA" id="ARBA00023159"/>
    </source>
</evidence>
<feature type="region of interest" description="Disordered" evidence="10">
    <location>
        <begin position="332"/>
        <end position="363"/>
    </location>
</feature>
<gene>
    <name evidence="9" type="primary">MED16</name>
    <name evidence="12" type="ORF">AAP_05175</name>
</gene>
<reference evidence="12 13" key="1">
    <citation type="journal article" date="2016" name="Genome Biol. Evol.">
        <title>Divergent and convergent evolution of fungal pathogenicity.</title>
        <authorList>
            <person name="Shang Y."/>
            <person name="Xiao G."/>
            <person name="Zheng P."/>
            <person name="Cen K."/>
            <person name="Zhan S."/>
            <person name="Wang C."/>
        </authorList>
    </citation>
    <scope>NUCLEOTIDE SEQUENCE [LARGE SCALE GENOMIC DNA]</scope>
    <source>
        <strain evidence="12 13">ARSEF 7405</strain>
    </source>
</reference>
<dbReference type="PANTHER" id="PTHR13224:SF6">
    <property type="entry name" value="MEDIATOR OF RNA POLYMERASE II TRANSCRIPTION SUBUNIT 16"/>
    <property type="match status" value="1"/>
</dbReference>
<evidence type="ECO:0000256" key="3">
    <source>
        <dbReference type="ARBA" id="ARBA00019614"/>
    </source>
</evidence>
<name>A0A167VWT4_9EURO</name>
<evidence type="ECO:0000256" key="6">
    <source>
        <dbReference type="ARBA" id="ARBA00023163"/>
    </source>
</evidence>
<dbReference type="GO" id="GO:0016592">
    <property type="term" value="C:mediator complex"/>
    <property type="evidence" value="ECO:0007669"/>
    <property type="project" value="InterPro"/>
</dbReference>
<comment type="function">
    <text evidence="9">Component of the Mediator complex, a coactivator involved in the regulated transcription of nearly all RNA polymerase II-dependent genes. Mediator functions as a bridge to convey information from gene-specific regulatory proteins to the basal RNA polymerase II transcription machinery. Mediator is recruited to promoters by direct interactions with regulatory proteins and serves as a scaffold for the assembly of a functional preinitiation complex with RNA polymerase II and the general transcription factors.</text>
</comment>
<proteinExistence type="inferred from homology"/>
<dbReference type="AlphaFoldDB" id="A0A167VWT4"/>
<feature type="domain" description="Mediator complex subunit Med16 N-terminal" evidence="11">
    <location>
        <begin position="158"/>
        <end position="510"/>
    </location>
</feature>
<dbReference type="VEuPathDB" id="FungiDB:AAP_05175"/>
<comment type="caution">
    <text evidence="12">The sequence shown here is derived from an EMBL/GenBank/DDBJ whole genome shotgun (WGS) entry which is preliminary data.</text>
</comment>
<accession>A0A167VWT4</accession>
<evidence type="ECO:0000256" key="9">
    <source>
        <dbReference type="RuleBase" id="RU364149"/>
    </source>
</evidence>
<dbReference type="SUPFAM" id="SSF50978">
    <property type="entry name" value="WD40 repeat-like"/>
    <property type="match status" value="1"/>
</dbReference>
<evidence type="ECO:0000256" key="10">
    <source>
        <dbReference type="SAM" id="MobiDB-lite"/>
    </source>
</evidence>
<evidence type="ECO:0000256" key="7">
    <source>
        <dbReference type="ARBA" id="ARBA00023242"/>
    </source>
</evidence>
<dbReference type="Pfam" id="PF11635">
    <property type="entry name" value="Med16_N"/>
    <property type="match status" value="1"/>
</dbReference>
<keyword evidence="5 9" id="KW-0010">Activator</keyword>
<organism evidence="12 13">
    <name type="scientific">Ascosphaera apis ARSEF 7405</name>
    <dbReference type="NCBI Taxonomy" id="392613"/>
    <lineage>
        <taxon>Eukaryota</taxon>
        <taxon>Fungi</taxon>
        <taxon>Dikarya</taxon>
        <taxon>Ascomycota</taxon>
        <taxon>Pezizomycotina</taxon>
        <taxon>Eurotiomycetes</taxon>
        <taxon>Eurotiomycetidae</taxon>
        <taxon>Onygenales</taxon>
        <taxon>Ascosphaeraceae</taxon>
        <taxon>Ascosphaera</taxon>
    </lineage>
</organism>
<feature type="compositionally biased region" description="Low complexity" evidence="10">
    <location>
        <begin position="343"/>
        <end position="355"/>
    </location>
</feature>
<evidence type="ECO:0000259" key="11">
    <source>
        <dbReference type="Pfam" id="PF11635"/>
    </source>
</evidence>